<dbReference type="PANTHER" id="PTHR45947">
    <property type="entry name" value="SULFOQUINOVOSYL TRANSFERASE SQD2"/>
    <property type="match status" value="1"/>
</dbReference>
<reference evidence="3" key="1">
    <citation type="submission" date="2023-06" db="EMBL/GenBank/DDBJ databases">
        <authorList>
            <person name="Jiang Y."/>
            <person name="Liu Q."/>
        </authorList>
    </citation>
    <scope>NUCLEOTIDE SEQUENCE</scope>
    <source>
        <strain evidence="3">CGMCC 1.12089</strain>
    </source>
</reference>
<sequence>MSTDRPRLLVLASTYPRWRDDPEPGFVHELCRRLASRFEVIVVCPHAPGALHQEDLDGVEVHRYRYAPSCWERLVNDGGIVGNLRRHRWMLALVPGFVVMQAWHAWRIARQRPITVLHAHWLIPQGAIAAALQLILRRPIPYVVTSHGADLYALRAKPVVTLKKWVLKRAAAITVVSSAMRKLVVQMGVPAHAVNVLPMGVDLAERFVPAKSVRDGNELLFVGRLVEKKGLRHLIDAMPLVLQEFPHATLTIAGFGPDEGPLKALAGKRDVAHAVRFLGAVPQAKLPALYQRASVFVAPFVTAATGDQEGLPVALMEAVGCGCPVVAGYVQGLEDILGEDTPVITVDPTDAQALALRIVGVLRAPDEAQATAARVRSRAHDLLDWSQVERRYGDVLAQACSGGLRR</sequence>
<dbReference type="Gene3D" id="3.40.50.2000">
    <property type="entry name" value="Glycogen Phosphorylase B"/>
    <property type="match status" value="2"/>
</dbReference>
<organism evidence="3 4">
    <name type="scientific">Variovorax dokdonensis</name>
    <dbReference type="NCBI Taxonomy" id="344883"/>
    <lineage>
        <taxon>Bacteria</taxon>
        <taxon>Pseudomonadati</taxon>
        <taxon>Pseudomonadota</taxon>
        <taxon>Betaproteobacteria</taxon>
        <taxon>Burkholderiales</taxon>
        <taxon>Comamonadaceae</taxon>
        <taxon>Variovorax</taxon>
    </lineage>
</organism>
<keyword evidence="3" id="KW-0808">Transferase</keyword>
<feature type="domain" description="Glycosyltransferase subfamily 4-like N-terminal" evidence="2">
    <location>
        <begin position="27"/>
        <end position="204"/>
    </location>
</feature>
<evidence type="ECO:0000313" key="3">
    <source>
        <dbReference type="EMBL" id="MDM0044619.1"/>
    </source>
</evidence>
<dbReference type="Pfam" id="PF00534">
    <property type="entry name" value="Glycos_transf_1"/>
    <property type="match status" value="1"/>
</dbReference>
<comment type="caution">
    <text evidence="3">The sequence shown here is derived from an EMBL/GenBank/DDBJ whole genome shotgun (WGS) entry which is preliminary data.</text>
</comment>
<proteinExistence type="predicted"/>
<keyword evidence="3" id="KW-0328">Glycosyltransferase</keyword>
<dbReference type="PANTHER" id="PTHR45947:SF3">
    <property type="entry name" value="SULFOQUINOVOSYL TRANSFERASE SQD2"/>
    <property type="match status" value="1"/>
</dbReference>
<dbReference type="InterPro" id="IPR028098">
    <property type="entry name" value="Glyco_trans_4-like_N"/>
</dbReference>
<dbReference type="SUPFAM" id="SSF53756">
    <property type="entry name" value="UDP-Glycosyltransferase/glycogen phosphorylase"/>
    <property type="match status" value="1"/>
</dbReference>
<feature type="domain" description="Glycosyl transferase family 1" evidence="1">
    <location>
        <begin position="214"/>
        <end position="373"/>
    </location>
</feature>
<dbReference type="GO" id="GO:0016757">
    <property type="term" value="F:glycosyltransferase activity"/>
    <property type="evidence" value="ECO:0007669"/>
    <property type="project" value="UniProtKB-KW"/>
</dbReference>
<dbReference type="Proteomes" id="UP001174908">
    <property type="component" value="Unassembled WGS sequence"/>
</dbReference>
<evidence type="ECO:0000259" key="2">
    <source>
        <dbReference type="Pfam" id="PF13439"/>
    </source>
</evidence>
<protein>
    <submittedName>
        <fullName evidence="3">Glycosyltransferase</fullName>
        <ecNumber evidence="3">2.4.-.-</ecNumber>
    </submittedName>
</protein>
<evidence type="ECO:0000259" key="1">
    <source>
        <dbReference type="Pfam" id="PF00534"/>
    </source>
</evidence>
<dbReference type="EMBL" id="JASZYV010000002">
    <property type="protein sequence ID" value="MDM0044619.1"/>
    <property type="molecule type" value="Genomic_DNA"/>
</dbReference>
<dbReference type="RefSeq" id="WP_286659742.1">
    <property type="nucleotide sequence ID" value="NZ_JASZYV010000002.1"/>
</dbReference>
<dbReference type="EC" id="2.4.-.-" evidence="3"/>
<dbReference type="Pfam" id="PF13439">
    <property type="entry name" value="Glyco_transf_4"/>
    <property type="match status" value="1"/>
</dbReference>
<keyword evidence="4" id="KW-1185">Reference proteome</keyword>
<accession>A0ABT7N9M4</accession>
<evidence type="ECO:0000313" key="4">
    <source>
        <dbReference type="Proteomes" id="UP001174908"/>
    </source>
</evidence>
<dbReference type="InterPro" id="IPR001296">
    <property type="entry name" value="Glyco_trans_1"/>
</dbReference>
<dbReference type="InterPro" id="IPR050194">
    <property type="entry name" value="Glycosyltransferase_grp1"/>
</dbReference>
<name>A0ABT7N9M4_9BURK</name>
<gene>
    <name evidence="3" type="ORF">QTH91_09015</name>
</gene>